<proteinExistence type="predicted"/>
<protein>
    <recommendedName>
        <fullName evidence="4">PEP-CTERM protein-sorting domain-containing protein</fullName>
    </recommendedName>
</protein>
<keyword evidence="3" id="KW-1185">Reference proteome</keyword>
<dbReference type="Proteomes" id="UP001217485">
    <property type="component" value="Unassembled WGS sequence"/>
</dbReference>
<dbReference type="EMBL" id="JAQNDK010000007">
    <property type="protein sequence ID" value="MDC0685955.1"/>
    <property type="molecule type" value="Genomic_DNA"/>
</dbReference>
<evidence type="ECO:0000313" key="2">
    <source>
        <dbReference type="EMBL" id="MDC0685955.1"/>
    </source>
</evidence>
<comment type="caution">
    <text evidence="2">The sequence shown here is derived from an EMBL/GenBank/DDBJ whole genome shotgun (WGS) entry which is preliminary data.</text>
</comment>
<dbReference type="EMBL" id="JAQNDK010000007">
    <property type="protein sequence ID" value="MDC0685631.1"/>
    <property type="molecule type" value="Genomic_DNA"/>
</dbReference>
<reference evidence="2 3" key="1">
    <citation type="submission" date="2023-01" db="EMBL/GenBank/DDBJ databases">
        <title>Minimal conservation of predation-associated metabolite biosynthetic gene clusters underscores biosynthetic potential of Myxococcota including descriptions for ten novel species: Archangium lansinium sp. nov., Myxococcus landrumus sp. nov., Nannocystis bai.</title>
        <authorList>
            <person name="Ahearne A."/>
            <person name="Stevens C."/>
            <person name="Dowd S."/>
        </authorList>
    </citation>
    <scope>NUCLEOTIDE SEQUENCE [LARGE SCALE GENOMIC DNA]</scope>
    <source>
        <strain evidence="2 3">WIWO2</strain>
    </source>
</reference>
<accession>A0ABT5CHN9</accession>
<evidence type="ECO:0008006" key="4">
    <source>
        <dbReference type="Google" id="ProtNLM"/>
    </source>
</evidence>
<name>A0ABT5CHN9_9BACT</name>
<sequence length="45" mass="4719">MTPPRPGVEAITSDPYPAADVIEPPHPHAHALGLALAIAVVTLRR</sequence>
<organism evidence="2 3">
    <name type="scientific">Sorangium atrum</name>
    <dbReference type="NCBI Taxonomy" id="2995308"/>
    <lineage>
        <taxon>Bacteria</taxon>
        <taxon>Pseudomonadati</taxon>
        <taxon>Myxococcota</taxon>
        <taxon>Polyangia</taxon>
        <taxon>Polyangiales</taxon>
        <taxon>Polyangiaceae</taxon>
        <taxon>Sorangium</taxon>
    </lineage>
</organism>
<evidence type="ECO:0000313" key="3">
    <source>
        <dbReference type="Proteomes" id="UP001217485"/>
    </source>
</evidence>
<dbReference type="RefSeq" id="WP_272104033.1">
    <property type="nucleotide sequence ID" value="NZ_JAQNDK010000007.1"/>
</dbReference>
<evidence type="ECO:0000313" key="1">
    <source>
        <dbReference type="EMBL" id="MDC0685631.1"/>
    </source>
</evidence>
<gene>
    <name evidence="1" type="ORF">POL72_48460</name>
    <name evidence="2" type="ORF">POL72_50095</name>
</gene>